<dbReference type="PANTHER" id="PTHR32305:SF15">
    <property type="entry name" value="PROTEIN RHSA-RELATED"/>
    <property type="match status" value="1"/>
</dbReference>
<feature type="domain" description="Ig-like" evidence="1">
    <location>
        <begin position="490"/>
        <end position="569"/>
    </location>
</feature>
<dbReference type="InterPro" id="IPR045619">
    <property type="entry name" value="DUF6443"/>
</dbReference>
<dbReference type="RefSeq" id="WP_147744906.1">
    <property type="nucleotide sequence ID" value="NZ_VRUR01000002.1"/>
</dbReference>
<evidence type="ECO:0000313" key="4">
    <source>
        <dbReference type="Proteomes" id="UP000321456"/>
    </source>
</evidence>
<dbReference type="Pfam" id="PF19081">
    <property type="entry name" value="Ig_7"/>
    <property type="match status" value="1"/>
</dbReference>
<evidence type="ECO:0000259" key="2">
    <source>
        <dbReference type="Pfam" id="PF20041"/>
    </source>
</evidence>
<feature type="domain" description="DUF6443" evidence="2">
    <location>
        <begin position="658"/>
        <end position="779"/>
    </location>
</feature>
<comment type="caution">
    <text evidence="3">The sequence shown here is derived from an EMBL/GenBank/DDBJ whole genome shotgun (WGS) entry which is preliminary data.</text>
</comment>
<dbReference type="Proteomes" id="UP000321456">
    <property type="component" value="Unassembled WGS sequence"/>
</dbReference>
<evidence type="ECO:0000259" key="1">
    <source>
        <dbReference type="Pfam" id="PF19081"/>
    </source>
</evidence>
<proteinExistence type="predicted"/>
<protein>
    <submittedName>
        <fullName evidence="3">RHS repeat-associated core domain-containing protein</fullName>
    </submittedName>
</protein>
<dbReference type="Gene3D" id="2.60.40.2700">
    <property type="match status" value="2"/>
</dbReference>
<dbReference type="InterPro" id="IPR050708">
    <property type="entry name" value="T6SS_VgrG/RHS"/>
</dbReference>
<keyword evidence="4" id="KW-1185">Reference proteome</keyword>
<reference evidence="3 4" key="1">
    <citation type="submission" date="2019-08" db="EMBL/GenBank/DDBJ databases">
        <title>Professor.</title>
        <authorList>
            <person name="Park J.S."/>
        </authorList>
    </citation>
    <scope>NUCLEOTIDE SEQUENCE [LARGE SCALE GENOMIC DNA]</scope>
    <source>
        <strain evidence="3 4">176CP5-101</strain>
    </source>
</reference>
<name>A0A5C8V521_9FLAO</name>
<dbReference type="InterPro" id="IPR044023">
    <property type="entry name" value="Ig_7"/>
</dbReference>
<dbReference type="InterPro" id="IPR022385">
    <property type="entry name" value="Rhs_assc_core"/>
</dbReference>
<accession>A0A5C8V521</accession>
<evidence type="ECO:0000313" key="3">
    <source>
        <dbReference type="EMBL" id="TXN36135.1"/>
    </source>
</evidence>
<dbReference type="EMBL" id="VRUR01000002">
    <property type="protein sequence ID" value="TXN36135.1"/>
    <property type="molecule type" value="Genomic_DNA"/>
</dbReference>
<dbReference type="PANTHER" id="PTHR32305">
    <property type="match status" value="1"/>
</dbReference>
<organism evidence="3 4">
    <name type="scientific">Flagellimonas hymeniacidonis</name>
    <dbReference type="NCBI Taxonomy" id="2603628"/>
    <lineage>
        <taxon>Bacteria</taxon>
        <taxon>Pseudomonadati</taxon>
        <taxon>Bacteroidota</taxon>
        <taxon>Flavobacteriia</taxon>
        <taxon>Flavobacteriales</taxon>
        <taxon>Flavobacteriaceae</taxon>
        <taxon>Flagellimonas</taxon>
    </lineage>
</organism>
<dbReference type="Pfam" id="PF20041">
    <property type="entry name" value="DUF6443"/>
    <property type="match status" value="1"/>
</dbReference>
<sequence>MNINSNYLYRNSIITSLFFAFFFCFTAYGQISITGASTATVGDLKSFSLSSSAGTDTQWFIAGGSSAAVITQSNQNAARVRFDESGSVTLRATILNFGATLYNLSFHISVCGGNPQTPNAPQILTNTCGEPVLQRVGLSLDTGDKWYWQGKNANGTSTSNGSAATYTVTEGNGTYYIRARSCGGEWSSGSGSIAVTVNNLDEGDISVTAGGIFLTRTICYNTTAGNLRNFNSATNGDGSYAYQWQESTNNSTWTNIPGATGTSYNQTTNLTSDRWYRREVTSCGQSLVTDAIHISIDDPLEPGSINGIAKTCYGGDPPALTNAGSAYNGDGSYSYQWQTSTDNQNWTNISGATQNSYDLPPNFIQERWYRRVVSSCGQTAQTASVLVEVWPELFGGDISGNQTICYGEDPTVINNAVAPSGGKGVYVYSWQSSPDGINNWTTINGAISATYNPPANQTATKYYRRGVNSCDFILYTPTIVSVMVEPQLQNPTGTTNVDVCTGESASLVLTPDTNANSIRWYDVASGGTHLAIGTIFSTPELSINTSYYAVSYNTEQGCESATRTRVDVNMVSLTTYYLDADNDGLGDPAISTNQCEQPMGYVLNATDNCPNINDPSNACTILPPSSDPQDYNYIYTRTYQKSAEEMGITTSTDLPFFTENDALIQQLSFFDGLGRPLQQLGIDQSPDKDDVVSYIGYDKYGRQQEEYLPYSVNDVLGQFNIDAKSATLSYYNTTKYENTLNPFSQKDFESSPANRVLKQAAPGNDWALGQGHEIGFTYGFSSLTDNVRHFEVSLVQTGDTYAPTLIENALNPIYGNKQLHKNVTRDENYTSGNDHSTEEYINMRGRVVLKRTYNADIAHDTYYVYDDHGNLAYVLPPLMNASDAARTIANLQADLDDLGYQYTYDHRNRLVEKKIPGKGWEHIIYNKLDQPIMTQDAVQRTTNEWLFTKYDVFGRVAYTGKATDARARDVIQTTDVDALTTDLWVVRDSGFAMDNITVGYGNTAYPTTTLTEVLTVNYYDDYNFDRANESAPPALVFGESIDDRTKGLSTGSKVKVLDPAIGSAQSKWITIVSRYDDKARPIYVYSENDYLSTVDIIESDLDFVGKPLKVRTAHTRSSSTIATLDNFEYDHVGRLLKQTQCLGNENLGYDCSGTAVDVNLVLENTTVTTDQLATNSITISPVTTISGDVTLEVNPSLGGSGGPEELIVYNQYDELGQMDQKKVGGAPGTTYANTAGLQTVDYTYNVRGWLKSINQDANADNDLFNFGINYNTVAHGGTPLFNGNISETEWETSNDNTLRWYTYGYDALNRITNATGSSSNYNLGLVQYDKNGNIERLTRNGHTDANATSFGLMDDLTYTYTGNQLQAVDDAPLSSALTGFVDGVEQATEYTYDGNGNMKTDANKGITGIDYNHLNLPTNIAINGTGGNGTIDYIYNATGTKLKKTVGSSVTEYAGNYVYSGGNAITTIQFFNQPEGYVKPDGQGGYSYVYQYKDHLGNVRLSYADGNGDGDIDVTTNPTTNEMVEENNYYPFGLQHKGYNDGMLSSLGNDKAQQWKFGGKEYDESLGLETYDFGARNYNPDLGRWMNLDPLAEKFFDNSPYVYARNNPIFFVDPDGNEPIPGPFTGRVIIDKYGTLRAFRITAQQRYILDLEGSIASAATGLYGAVAGLISAHYSSEPDWVTRANERATALLGGGVEGFDNLLDLPKIKPAVGPNVKSVFSGIAKGIDAVEIGANILNYDASVQEKLESYTFAFADALIGFSHQSGSNPGLLQVTPESNMSVEGLESSLNSIYLGISILTQSFDLTTDEGTTDANKFLSENGNLVAQFIQFIQHQNRKLEKQKKNEGK</sequence>
<dbReference type="NCBIfam" id="TIGR03696">
    <property type="entry name" value="Rhs_assc_core"/>
    <property type="match status" value="1"/>
</dbReference>
<gene>
    <name evidence="3" type="ORF">FVB32_16385</name>
</gene>
<dbReference type="Gene3D" id="2.180.10.10">
    <property type="entry name" value="RHS repeat-associated core"/>
    <property type="match status" value="1"/>
</dbReference>